<evidence type="ECO:0000313" key="1">
    <source>
        <dbReference type="EMBL" id="CAL7933179.1"/>
    </source>
</evidence>
<proteinExistence type="predicted"/>
<comment type="caution">
    <text evidence="1">The sequence shown here is derived from an EMBL/GenBank/DDBJ whole genome shotgun (WGS) entry which is preliminary data.</text>
</comment>
<dbReference type="Proteomes" id="UP001642520">
    <property type="component" value="Unassembled WGS sequence"/>
</dbReference>
<organism evidence="1 2">
    <name type="scientific">Xylocopa violacea</name>
    <name type="common">Violet carpenter bee</name>
    <name type="synonym">Apis violacea</name>
    <dbReference type="NCBI Taxonomy" id="135666"/>
    <lineage>
        <taxon>Eukaryota</taxon>
        <taxon>Metazoa</taxon>
        <taxon>Ecdysozoa</taxon>
        <taxon>Arthropoda</taxon>
        <taxon>Hexapoda</taxon>
        <taxon>Insecta</taxon>
        <taxon>Pterygota</taxon>
        <taxon>Neoptera</taxon>
        <taxon>Endopterygota</taxon>
        <taxon>Hymenoptera</taxon>
        <taxon>Apocrita</taxon>
        <taxon>Aculeata</taxon>
        <taxon>Apoidea</taxon>
        <taxon>Anthophila</taxon>
        <taxon>Apidae</taxon>
        <taxon>Xylocopa</taxon>
        <taxon>Xylocopa</taxon>
    </lineage>
</organism>
<accession>A0ABP1MZT8</accession>
<sequence length="93" mass="10564">MSFIEAMDKMFVHKVKIAMSLLKWVSRFDPSGSSPVLNTEIVIEQELYEIMVHVVVDRSMQPCLDGEECPGQLALRSGMRQVDASQCEDNKLF</sequence>
<reference evidence="1 2" key="1">
    <citation type="submission" date="2024-08" db="EMBL/GenBank/DDBJ databases">
        <authorList>
            <person name="Will J Nash"/>
            <person name="Angela Man"/>
            <person name="Seanna McTaggart"/>
            <person name="Kendall Baker"/>
            <person name="Tom Barker"/>
            <person name="Leah Catchpole"/>
            <person name="Alex Durrant"/>
            <person name="Karim Gharbi"/>
            <person name="Naomi Irish"/>
            <person name="Gemy Kaithakottil"/>
            <person name="Debby Ku"/>
            <person name="Aaliyah Providence"/>
            <person name="Felix Shaw"/>
            <person name="David Swarbreck"/>
            <person name="Chris Watkins"/>
            <person name="Ann M. McCartney"/>
            <person name="Giulio Formenti"/>
            <person name="Alice Mouton"/>
            <person name="Noel Vella"/>
            <person name="Bjorn M von Reumont"/>
            <person name="Adriana Vella"/>
            <person name="Wilfried Haerty"/>
        </authorList>
    </citation>
    <scope>NUCLEOTIDE SEQUENCE [LARGE SCALE GENOMIC DNA]</scope>
</reference>
<evidence type="ECO:0000313" key="2">
    <source>
        <dbReference type="Proteomes" id="UP001642520"/>
    </source>
</evidence>
<keyword evidence="2" id="KW-1185">Reference proteome</keyword>
<protein>
    <submittedName>
        <fullName evidence="1">Uncharacterized protein</fullName>
    </submittedName>
</protein>
<name>A0ABP1MZT8_XYLVO</name>
<gene>
    <name evidence="1" type="ORF">XYLVIOL_LOCUS342</name>
</gene>
<dbReference type="EMBL" id="CAXAJV020001281">
    <property type="protein sequence ID" value="CAL7933179.1"/>
    <property type="molecule type" value="Genomic_DNA"/>
</dbReference>